<reference evidence="3" key="1">
    <citation type="submission" date="2016-10" db="EMBL/GenBank/DDBJ databases">
        <authorList>
            <person name="Varghese N."/>
            <person name="Submissions S."/>
        </authorList>
    </citation>
    <scope>NUCLEOTIDE SEQUENCE [LARGE SCALE GENOMIC DNA]</scope>
    <source>
        <strain evidence="3">DSM 24767</strain>
    </source>
</reference>
<sequence length="76" mass="8560">MADVALDDRGRLMLPKEIREKYGERYHIVPLSDGIKLVPIADDPLEALRDEFADGEKSAVEHREKGRNTALDEAGR</sequence>
<proteinExistence type="predicted"/>
<dbReference type="OrthoDB" id="28233at2157"/>
<dbReference type="RefSeq" id="WP_090381870.1">
    <property type="nucleotide sequence ID" value="NZ_FNLC01000002.1"/>
</dbReference>
<name>A0A1H1GCJ0_NATTX</name>
<evidence type="ECO:0000313" key="3">
    <source>
        <dbReference type="Proteomes" id="UP000198848"/>
    </source>
</evidence>
<protein>
    <recommendedName>
        <fullName evidence="4">SpoVT-AbrB domain-containing protein</fullName>
    </recommendedName>
</protein>
<evidence type="ECO:0000256" key="1">
    <source>
        <dbReference type="SAM" id="MobiDB-lite"/>
    </source>
</evidence>
<dbReference type="InterPro" id="IPR037914">
    <property type="entry name" value="SpoVT-AbrB_sf"/>
</dbReference>
<dbReference type="Proteomes" id="UP000198848">
    <property type="component" value="Unassembled WGS sequence"/>
</dbReference>
<keyword evidence="3" id="KW-1185">Reference proteome</keyword>
<evidence type="ECO:0008006" key="4">
    <source>
        <dbReference type="Google" id="ProtNLM"/>
    </source>
</evidence>
<dbReference type="STRING" id="1095778.SAMN04489842_2365"/>
<dbReference type="EMBL" id="FNLC01000002">
    <property type="protein sequence ID" value="SDR10809.1"/>
    <property type="molecule type" value="Genomic_DNA"/>
</dbReference>
<feature type="compositionally biased region" description="Basic and acidic residues" evidence="1">
    <location>
        <begin position="55"/>
        <end position="67"/>
    </location>
</feature>
<dbReference type="AlphaFoldDB" id="A0A1H1GCJ0"/>
<dbReference type="SUPFAM" id="SSF89447">
    <property type="entry name" value="AbrB/MazE/MraZ-like"/>
    <property type="match status" value="1"/>
</dbReference>
<gene>
    <name evidence="2" type="ORF">SAMN04489842_2365</name>
</gene>
<organism evidence="2 3">
    <name type="scientific">Natronobacterium texcoconense</name>
    <dbReference type="NCBI Taxonomy" id="1095778"/>
    <lineage>
        <taxon>Archaea</taxon>
        <taxon>Methanobacteriati</taxon>
        <taxon>Methanobacteriota</taxon>
        <taxon>Stenosarchaea group</taxon>
        <taxon>Halobacteria</taxon>
        <taxon>Halobacteriales</taxon>
        <taxon>Natrialbaceae</taxon>
        <taxon>Natronobacterium</taxon>
    </lineage>
</organism>
<accession>A0A1H1GCJ0</accession>
<evidence type="ECO:0000313" key="2">
    <source>
        <dbReference type="EMBL" id="SDR10809.1"/>
    </source>
</evidence>
<feature type="region of interest" description="Disordered" evidence="1">
    <location>
        <begin position="55"/>
        <end position="76"/>
    </location>
</feature>